<dbReference type="PANTHER" id="PTHR30348">
    <property type="entry name" value="UNCHARACTERIZED PROTEIN YECE"/>
    <property type="match status" value="1"/>
</dbReference>
<name>A0ABS4IU25_9BACL</name>
<dbReference type="InterPro" id="IPR002763">
    <property type="entry name" value="DUF72"/>
</dbReference>
<proteinExistence type="predicted"/>
<dbReference type="SUPFAM" id="SSF117396">
    <property type="entry name" value="TM1631-like"/>
    <property type="match status" value="1"/>
</dbReference>
<accession>A0ABS4IU25</accession>
<sequence length="303" mass="34622">MMGHKVDLGRGRSYNEDKYSACGVKAMIYIGLTGWGDHDLGEAGRGKLPVYGAHFPIVELDSSFYAVQPTKNYVKWNEETPSVFGFVVKAYQGMTGHLRGENPFDNEDQMFDAFKGSIRPLQEAGKLRAVLFQYPPWFECSKENVNTLKVAKARMKDIPLALEFRHQSWFVPEMRERTLAFMESEGWIHSICDEPQAGVGSVPIVLQQTHPELTIVRFHGRNVSGWNQGGADNWREVRYLYHYNKEELLEWKERLELLHSQVKDIYVIFNNNSGGHAAGNAKDLMEMLGLDYEGLAPRQLDLF</sequence>
<dbReference type="Gene3D" id="3.20.20.410">
    <property type="entry name" value="Protein of unknown function UPF0759"/>
    <property type="match status" value="1"/>
</dbReference>
<protein>
    <submittedName>
        <fullName evidence="1">Uncharacterized protein YecE (DUF72 family)</fullName>
    </submittedName>
</protein>
<gene>
    <name evidence="1" type="ORF">J2Z66_002132</name>
</gene>
<dbReference type="EMBL" id="JAGGLB010000005">
    <property type="protein sequence ID" value="MBP1990526.1"/>
    <property type="molecule type" value="Genomic_DNA"/>
</dbReference>
<dbReference type="Proteomes" id="UP001519287">
    <property type="component" value="Unassembled WGS sequence"/>
</dbReference>
<reference evidence="1 2" key="1">
    <citation type="submission" date="2021-03" db="EMBL/GenBank/DDBJ databases">
        <title>Genomic Encyclopedia of Type Strains, Phase IV (KMG-IV): sequencing the most valuable type-strain genomes for metagenomic binning, comparative biology and taxonomic classification.</title>
        <authorList>
            <person name="Goeker M."/>
        </authorList>
    </citation>
    <scope>NUCLEOTIDE SEQUENCE [LARGE SCALE GENOMIC DNA]</scope>
    <source>
        <strain evidence="1 2">DSM 26048</strain>
    </source>
</reference>
<comment type="caution">
    <text evidence="1">The sequence shown here is derived from an EMBL/GenBank/DDBJ whole genome shotgun (WGS) entry which is preliminary data.</text>
</comment>
<organism evidence="1 2">
    <name type="scientific">Paenibacillus eucommiae</name>
    <dbReference type="NCBI Taxonomy" id="1355755"/>
    <lineage>
        <taxon>Bacteria</taxon>
        <taxon>Bacillati</taxon>
        <taxon>Bacillota</taxon>
        <taxon>Bacilli</taxon>
        <taxon>Bacillales</taxon>
        <taxon>Paenibacillaceae</taxon>
        <taxon>Paenibacillus</taxon>
    </lineage>
</organism>
<dbReference type="InterPro" id="IPR036520">
    <property type="entry name" value="UPF0759_sf"/>
</dbReference>
<dbReference type="PANTHER" id="PTHR30348:SF13">
    <property type="entry name" value="UPF0759 PROTEIN YUNF"/>
    <property type="match status" value="1"/>
</dbReference>
<evidence type="ECO:0000313" key="1">
    <source>
        <dbReference type="EMBL" id="MBP1990526.1"/>
    </source>
</evidence>
<keyword evidence="2" id="KW-1185">Reference proteome</keyword>
<evidence type="ECO:0000313" key="2">
    <source>
        <dbReference type="Proteomes" id="UP001519287"/>
    </source>
</evidence>
<dbReference type="Pfam" id="PF01904">
    <property type="entry name" value="DUF72"/>
    <property type="match status" value="1"/>
</dbReference>